<proteinExistence type="predicted"/>
<accession>A0A382DEW3</accession>
<protein>
    <submittedName>
        <fullName evidence="1">Uncharacterized protein</fullName>
    </submittedName>
</protein>
<name>A0A382DEW3_9ZZZZ</name>
<dbReference type="AlphaFoldDB" id="A0A382DEW3"/>
<gene>
    <name evidence="1" type="ORF">METZ01_LOCUS189812</name>
</gene>
<organism evidence="1">
    <name type="scientific">marine metagenome</name>
    <dbReference type="NCBI Taxonomy" id="408172"/>
    <lineage>
        <taxon>unclassified sequences</taxon>
        <taxon>metagenomes</taxon>
        <taxon>ecological metagenomes</taxon>
    </lineage>
</organism>
<reference evidence="1" key="1">
    <citation type="submission" date="2018-05" db="EMBL/GenBank/DDBJ databases">
        <authorList>
            <person name="Lanie J.A."/>
            <person name="Ng W.-L."/>
            <person name="Kazmierczak K.M."/>
            <person name="Andrzejewski T.M."/>
            <person name="Davidsen T.M."/>
            <person name="Wayne K.J."/>
            <person name="Tettelin H."/>
            <person name="Glass J.I."/>
            <person name="Rusch D."/>
            <person name="Podicherti R."/>
            <person name="Tsui H.-C.T."/>
            <person name="Winkler M.E."/>
        </authorList>
    </citation>
    <scope>NUCLEOTIDE SEQUENCE</scope>
</reference>
<dbReference type="EMBL" id="UINC01039052">
    <property type="protein sequence ID" value="SVB36958.1"/>
    <property type="molecule type" value="Genomic_DNA"/>
</dbReference>
<evidence type="ECO:0000313" key="1">
    <source>
        <dbReference type="EMBL" id="SVB36958.1"/>
    </source>
</evidence>
<sequence>MIKAQRTGTNYMEPTVGFEPTTCCLQNSCSTTELHRHR</sequence>